<dbReference type="RefSeq" id="WP_320509195.1">
    <property type="nucleotide sequence ID" value="NZ_JAXCLW010000004.1"/>
</dbReference>
<dbReference type="PANTHER" id="PTHR34580">
    <property type="match status" value="1"/>
</dbReference>
<feature type="region of interest" description="Disordered" evidence="1">
    <location>
        <begin position="117"/>
        <end position="149"/>
    </location>
</feature>
<keyword evidence="4" id="KW-1185">Reference proteome</keyword>
<gene>
    <name evidence="3" type="ORF">SMD27_14840</name>
</gene>
<reference evidence="3 4" key="1">
    <citation type="journal article" date="2016" name="Antonie Van Leeuwenhoek">
        <title>Dongia soli sp. nov., isolated from soil from Dokdo, Korea.</title>
        <authorList>
            <person name="Kim D.U."/>
            <person name="Lee H."/>
            <person name="Kim H."/>
            <person name="Kim S.G."/>
            <person name="Ka J.O."/>
        </authorList>
    </citation>
    <scope>NUCLEOTIDE SEQUENCE [LARGE SCALE GENOMIC DNA]</scope>
    <source>
        <strain evidence="3 4">D78</strain>
    </source>
</reference>
<feature type="compositionally biased region" description="Basic and acidic residues" evidence="1">
    <location>
        <begin position="137"/>
        <end position="149"/>
    </location>
</feature>
<sequence>MRRADRSFEIVQLLRGQRLRTAQAIADRLEVSVRTIYRDIEALIATGVPIEGERGLGYVIRSHFVLPPLQFSSEGLQALVLGARFVRAWGDSTLIQAAEEALVKIDAVLPPEIEGQIERQDLTAHDPSPSGSKPRPCRRERFGWNREGR</sequence>
<feature type="domain" description="Helix-turn-helix type 11" evidence="2">
    <location>
        <begin position="6"/>
        <end position="58"/>
    </location>
</feature>
<name>A0ABU5EE37_9PROT</name>
<evidence type="ECO:0000259" key="2">
    <source>
        <dbReference type="Pfam" id="PF08279"/>
    </source>
</evidence>
<dbReference type="Gene3D" id="1.10.10.10">
    <property type="entry name" value="Winged helix-like DNA-binding domain superfamily/Winged helix DNA-binding domain"/>
    <property type="match status" value="1"/>
</dbReference>
<dbReference type="PANTHER" id="PTHR34580:SF3">
    <property type="entry name" value="PROTEIN PAFB"/>
    <property type="match status" value="1"/>
</dbReference>
<dbReference type="Proteomes" id="UP001279642">
    <property type="component" value="Unassembled WGS sequence"/>
</dbReference>
<accession>A0ABU5EE37</accession>
<proteinExistence type="predicted"/>
<organism evidence="3 4">
    <name type="scientific">Dongia soli</name>
    <dbReference type="NCBI Taxonomy" id="600628"/>
    <lineage>
        <taxon>Bacteria</taxon>
        <taxon>Pseudomonadati</taxon>
        <taxon>Pseudomonadota</taxon>
        <taxon>Alphaproteobacteria</taxon>
        <taxon>Rhodospirillales</taxon>
        <taxon>Dongiaceae</taxon>
        <taxon>Dongia</taxon>
    </lineage>
</organism>
<comment type="caution">
    <text evidence="3">The sequence shown here is derived from an EMBL/GenBank/DDBJ whole genome shotgun (WGS) entry which is preliminary data.</text>
</comment>
<protein>
    <submittedName>
        <fullName evidence="3">HTH domain-containing protein</fullName>
    </submittedName>
</protein>
<dbReference type="EMBL" id="JAXCLW010000004">
    <property type="protein sequence ID" value="MDY0884121.1"/>
    <property type="molecule type" value="Genomic_DNA"/>
</dbReference>
<evidence type="ECO:0000313" key="4">
    <source>
        <dbReference type="Proteomes" id="UP001279642"/>
    </source>
</evidence>
<dbReference type="InterPro" id="IPR036388">
    <property type="entry name" value="WH-like_DNA-bd_sf"/>
</dbReference>
<dbReference type="Pfam" id="PF08279">
    <property type="entry name" value="HTH_11"/>
    <property type="match status" value="1"/>
</dbReference>
<dbReference type="InterPro" id="IPR013196">
    <property type="entry name" value="HTH_11"/>
</dbReference>
<dbReference type="InterPro" id="IPR051534">
    <property type="entry name" value="CBASS_pafABC_assoc_protein"/>
</dbReference>
<evidence type="ECO:0000313" key="3">
    <source>
        <dbReference type="EMBL" id="MDY0884121.1"/>
    </source>
</evidence>
<dbReference type="SUPFAM" id="SSF46785">
    <property type="entry name" value="Winged helix' DNA-binding domain"/>
    <property type="match status" value="1"/>
</dbReference>
<evidence type="ECO:0000256" key="1">
    <source>
        <dbReference type="SAM" id="MobiDB-lite"/>
    </source>
</evidence>
<dbReference type="InterPro" id="IPR036390">
    <property type="entry name" value="WH_DNA-bd_sf"/>
</dbReference>